<reference evidence="2 3" key="2">
    <citation type="journal article" date="2015" name="Eukaryot. Cell">
        <title>Asexual propagation of a virulent clone complex in a human and feline outbreak of sporotrichosis.</title>
        <authorList>
            <person name="Teixeira Mde M."/>
            <person name="Rodrigues A.M."/>
            <person name="Tsui C.K."/>
            <person name="de Almeida L.G."/>
            <person name="Van Diepeningen A.D."/>
            <person name="van den Ende B.G."/>
            <person name="Fernandes G.F."/>
            <person name="Kano R."/>
            <person name="Hamelin R.C."/>
            <person name="Lopes-Bezerra L.M."/>
            <person name="Vasconcelos A.T."/>
            <person name="de Hoog S."/>
            <person name="de Camargo Z.P."/>
            <person name="Felipe M.S."/>
        </authorList>
    </citation>
    <scope>NUCLEOTIDE SEQUENCE [LARGE SCALE GENOMIC DNA]</scope>
    <source>
        <strain evidence="2 3">1099-18</strain>
    </source>
</reference>
<evidence type="ECO:0000313" key="3">
    <source>
        <dbReference type="Proteomes" id="UP000033710"/>
    </source>
</evidence>
<feature type="region of interest" description="Disordered" evidence="1">
    <location>
        <begin position="84"/>
        <end position="145"/>
    </location>
</feature>
<organism evidence="2 3">
    <name type="scientific">Sporothrix schenckii 1099-18</name>
    <dbReference type="NCBI Taxonomy" id="1397361"/>
    <lineage>
        <taxon>Eukaryota</taxon>
        <taxon>Fungi</taxon>
        <taxon>Dikarya</taxon>
        <taxon>Ascomycota</taxon>
        <taxon>Pezizomycotina</taxon>
        <taxon>Sordariomycetes</taxon>
        <taxon>Sordariomycetidae</taxon>
        <taxon>Ophiostomatales</taxon>
        <taxon>Ophiostomataceae</taxon>
        <taxon>Sporothrix</taxon>
    </lineage>
</organism>
<dbReference type="VEuPathDB" id="FungiDB:SPSK_10655"/>
<feature type="compositionally biased region" description="Basic and acidic residues" evidence="1">
    <location>
        <begin position="84"/>
        <end position="93"/>
    </location>
</feature>
<sequence length="145" mass="16044">MWLAADRRECAESVEKVTRRVEERGDVVCNSESCEVQAVGEDESEVEKDKTRCKKGTKRGQIGDERGSASWLILGDLVARASDRRQMPAEEKACGSGYAQRASSKKAEKTEIGRDVERGVGVSEGKRGRSRRSCHSNPKEEVATR</sequence>
<gene>
    <name evidence="2" type="ORF">SPSK_10655</name>
</gene>
<dbReference type="EMBL" id="AXCR01000012">
    <property type="protein sequence ID" value="KJR80182.1"/>
    <property type="molecule type" value="Genomic_DNA"/>
</dbReference>
<dbReference type="AlphaFoldDB" id="A0A0F2LRP2"/>
<proteinExistence type="predicted"/>
<evidence type="ECO:0000313" key="2">
    <source>
        <dbReference type="EMBL" id="KJR80182.1"/>
    </source>
</evidence>
<feature type="compositionally biased region" description="Basic and acidic residues" evidence="1">
    <location>
        <begin position="105"/>
        <end position="118"/>
    </location>
</feature>
<name>A0A0F2LRP2_SPOSC</name>
<evidence type="ECO:0000256" key="1">
    <source>
        <dbReference type="SAM" id="MobiDB-lite"/>
    </source>
</evidence>
<accession>A0A0F2LRP2</accession>
<dbReference type="Proteomes" id="UP000033710">
    <property type="component" value="Unassembled WGS sequence"/>
</dbReference>
<dbReference type="KEGG" id="ssck:SPSK_10655"/>
<protein>
    <submittedName>
        <fullName evidence="2">Uncharacterized protein</fullName>
    </submittedName>
</protein>
<dbReference type="RefSeq" id="XP_016582858.1">
    <property type="nucleotide sequence ID" value="XM_016736978.1"/>
</dbReference>
<reference evidence="2 3" key="1">
    <citation type="journal article" date="2014" name="BMC Genomics">
        <title>Comparative genomics of the major fungal agents of human and animal Sporotrichosis: Sporothrix schenckii and Sporothrix brasiliensis.</title>
        <authorList>
            <person name="Teixeira M.M."/>
            <person name="de Almeida L.G."/>
            <person name="Kubitschek-Barreira P."/>
            <person name="Alves F.L."/>
            <person name="Kioshima E.S."/>
            <person name="Abadio A.K."/>
            <person name="Fernandes L."/>
            <person name="Derengowski L.S."/>
            <person name="Ferreira K.S."/>
            <person name="Souza R.C."/>
            <person name="Ruiz J.C."/>
            <person name="de Andrade N.C."/>
            <person name="Paes H.C."/>
            <person name="Nicola A.M."/>
            <person name="Albuquerque P."/>
            <person name="Gerber A.L."/>
            <person name="Martins V.P."/>
            <person name="Peconick L.D."/>
            <person name="Neto A.V."/>
            <person name="Chaucanez C.B."/>
            <person name="Silva P.A."/>
            <person name="Cunha O.L."/>
            <person name="de Oliveira F.F."/>
            <person name="dos Santos T.C."/>
            <person name="Barros A.L."/>
            <person name="Soares M.A."/>
            <person name="de Oliveira L.M."/>
            <person name="Marini M.M."/>
            <person name="Villalobos-Duno H."/>
            <person name="Cunha M.M."/>
            <person name="de Hoog S."/>
            <person name="da Silveira J.F."/>
            <person name="Henrissat B."/>
            <person name="Nino-Vega G.A."/>
            <person name="Cisalpino P.S."/>
            <person name="Mora-Montes H.M."/>
            <person name="Almeida S.R."/>
            <person name="Stajich J.E."/>
            <person name="Lopes-Bezerra L.M."/>
            <person name="Vasconcelos A.T."/>
            <person name="Felipe M.S."/>
        </authorList>
    </citation>
    <scope>NUCLEOTIDE SEQUENCE [LARGE SCALE GENOMIC DNA]</scope>
    <source>
        <strain evidence="2 3">1099-18</strain>
    </source>
</reference>
<dbReference type="GeneID" id="27672255"/>
<comment type="caution">
    <text evidence="2">The sequence shown here is derived from an EMBL/GenBank/DDBJ whole genome shotgun (WGS) entry which is preliminary data.</text>
</comment>